<reference evidence="1" key="1">
    <citation type="submission" date="2020-07" db="EMBL/GenBank/DDBJ databases">
        <authorList>
            <person name="Lin J."/>
        </authorList>
    </citation>
    <scope>NUCLEOTIDE SEQUENCE</scope>
</reference>
<dbReference type="AlphaFoldDB" id="A0A6V7PLH8"/>
<protein>
    <submittedName>
        <fullName evidence="1">Uncharacterized protein</fullName>
    </submittedName>
</protein>
<name>A0A6V7PLH8_ANACO</name>
<proteinExistence type="predicted"/>
<gene>
    <name evidence="1" type="ORF">CB5_LOCUS14719</name>
</gene>
<evidence type="ECO:0000313" key="1">
    <source>
        <dbReference type="EMBL" id="CAD1831508.1"/>
    </source>
</evidence>
<organism evidence="1">
    <name type="scientific">Ananas comosus var. bracteatus</name>
    <name type="common">red pineapple</name>
    <dbReference type="NCBI Taxonomy" id="296719"/>
    <lineage>
        <taxon>Eukaryota</taxon>
        <taxon>Viridiplantae</taxon>
        <taxon>Streptophyta</taxon>
        <taxon>Embryophyta</taxon>
        <taxon>Tracheophyta</taxon>
        <taxon>Spermatophyta</taxon>
        <taxon>Magnoliopsida</taxon>
        <taxon>Liliopsida</taxon>
        <taxon>Poales</taxon>
        <taxon>Bromeliaceae</taxon>
        <taxon>Bromelioideae</taxon>
        <taxon>Ananas</taxon>
    </lineage>
</organism>
<accession>A0A6V7PLH8</accession>
<dbReference type="EMBL" id="LR862149">
    <property type="protein sequence ID" value="CAD1831508.1"/>
    <property type="molecule type" value="Genomic_DNA"/>
</dbReference>
<sequence length="261" mass="27912">MTLLNLKFSASVFQFMKIIDIRNPRKCTLWIRLPEVKCICKILRQESQIGKSGSIEDDISPYDDELVDYVSTPSPPMYIEDPFTDVAGIGVSSFNEAFPTHHEQRDRHRIGEEGTAASGVLEKRFRPAISSSARAEATLVAVAVHAVIVVLEGLDNADLAVDGHDGDEAGVDGVQVDEAVGADGGDEGVQDLHKGSPACAVPNGPVVVNIPTLGMSLPHGIPFRRPIPHGRAYVEMAISGVPACGERPSQACANEHNGKQA</sequence>